<dbReference type="CDD" id="cd07989">
    <property type="entry name" value="LPLAT_AGPAT-like"/>
    <property type="match status" value="1"/>
</dbReference>
<dbReference type="SUPFAM" id="SSF69593">
    <property type="entry name" value="Glycerol-3-phosphate (1)-acyltransferase"/>
    <property type="match status" value="1"/>
</dbReference>
<feature type="transmembrane region" description="Helical" evidence="6">
    <location>
        <begin position="783"/>
        <end position="811"/>
    </location>
</feature>
<organism evidence="8 9">
    <name type="scientific">Chitinophaga tropicalis</name>
    <dbReference type="NCBI Taxonomy" id="2683588"/>
    <lineage>
        <taxon>Bacteria</taxon>
        <taxon>Pseudomonadati</taxon>
        <taxon>Bacteroidota</taxon>
        <taxon>Chitinophagia</taxon>
        <taxon>Chitinophagales</taxon>
        <taxon>Chitinophagaceae</taxon>
        <taxon>Chitinophaga</taxon>
    </lineage>
</organism>
<keyword evidence="3 6" id="KW-0812">Transmembrane</keyword>
<accession>A0A7K1UBM6</accession>
<dbReference type="Gene3D" id="1.20.1640.10">
    <property type="entry name" value="Multidrug efflux transporter AcrB transmembrane domain"/>
    <property type="match status" value="2"/>
</dbReference>
<dbReference type="Pfam" id="PF03176">
    <property type="entry name" value="MMPL"/>
    <property type="match status" value="2"/>
</dbReference>
<dbReference type="InterPro" id="IPR029063">
    <property type="entry name" value="SAM-dependent_MTases_sf"/>
</dbReference>
<evidence type="ECO:0000256" key="4">
    <source>
        <dbReference type="ARBA" id="ARBA00022989"/>
    </source>
</evidence>
<feature type="transmembrane region" description="Helical" evidence="6">
    <location>
        <begin position="272"/>
        <end position="291"/>
    </location>
</feature>
<feature type="transmembrane region" description="Helical" evidence="6">
    <location>
        <begin position="17"/>
        <end position="35"/>
    </location>
</feature>
<dbReference type="Proteomes" id="UP000461730">
    <property type="component" value="Unassembled WGS sequence"/>
</dbReference>
<dbReference type="GO" id="GO:0005886">
    <property type="term" value="C:plasma membrane"/>
    <property type="evidence" value="ECO:0007669"/>
    <property type="project" value="UniProtKB-SubCell"/>
</dbReference>
<evidence type="ECO:0000256" key="1">
    <source>
        <dbReference type="ARBA" id="ARBA00004651"/>
    </source>
</evidence>
<protein>
    <submittedName>
        <fullName evidence="8">MMPL family transporter</fullName>
    </submittedName>
</protein>
<feature type="transmembrane region" description="Helical" evidence="6">
    <location>
        <begin position="442"/>
        <end position="463"/>
    </location>
</feature>
<feature type="transmembrane region" description="Helical" evidence="6">
    <location>
        <begin position="689"/>
        <end position="709"/>
    </location>
</feature>
<dbReference type="Gene3D" id="3.40.50.150">
    <property type="entry name" value="Vaccinia Virus protein VP39"/>
    <property type="match status" value="1"/>
</dbReference>
<sequence length="1293" mass="146460">MGKFFVGIYNFFDRHKALLWVCTIASFLVSVFFASRIRLEEDITRILPQDKTLDKLQQVFNDSRFADKLVITVSQKDTTGEAQPDSLTAFAGELTTLAGERLKPYIKQFQAQVEDAAVLDLMQVIQDHLPVFLEEKDYRSIDSLITPERLQQSLESNYNTLISPAGLVVKKVISADPVGMSWLGIKKLQHLQYDEQFELYDGYVMSKDHRHLLLFITPAFPPSATGKNATFLKELQQQIDAVQKYHPVVEASFFGATAVSAGNAQQLRQDTMLTQGITVALLIVIIVLFFRKKRAPLLVMLPVIFGALFSLAAVYLIKGQISVIALGAGAVVLGIAVNYSLHVFNHYRHLPDIREVINDLASPMTIGSFTTVGGFLCLQFVESPILNDMGIFAAMSLIGAALFSLIFLPHWIVLGKQPEVPSVQRHNWLDKLAGYKPEKNKYLVLVIIVLTVIFFFTAGKAGFESDMMRMNFMRPELKEAEAKFNKVNALTAQSVYVVTEGADLDAALRNNELLLPAVQQLQQQGIVKKFAGVHTLLLSKKEQRERIERWNNYWTPEKKQQLISYLQQHGPVVGYKATAFGAFDQWLNKAFTPVPEAALKTMRSGNLGDFITEKNGRVSVITLLKVDPHQKAAVYKALKEQTNTTVLDKQYVANRLVEVMQNEFNSIAWMTSVLVFLALLLSYGRIELALITFIPMLISWVWILGIMGLFGIKFNIVNIILSTFIFGLGDDYSIFTMDGLLQEYKTGRKDNLSSFRSSIFLSAITTILGLGVMIFAKHPSLRSIALISIIGISCVVLISQVMIPFLFNWLIVNRTCKGRAPWTLHGWVKSVFAFAYFTAGCLLLTGLGWLLIRLNPFNKEKGKVIYHRLLSAYTRSLIYIMGNVRKKIINPLNEQLKTPAVIISNHQSFLDILVSTMLHPKVILLTSEWVWNSPVFGAVVRLGDYYPVVEGAEGSIEKLRSRVEQGYSIVVYPEGTRSPDNSIKRFHKGAFYIAEELGLDILPVILHGTGYTMSKNDFLLKDGTITVQYLPRIKAGDTSWGENYSVRTKQISRYFKAEYEKLRASIETPAWFREQMIYNYIYKGPVLEWYMRIKTKLEDNYAVFHQLLPQKGRILDIGCGYGFMSYMLHWLSNGRQITGIDYDENKVITAQHCYLRNEHVNFEWADITSYEFGKYDAYVISDVLHYLQPEEQEKVLSDCIRQLGPQGVIIVRDGDSDLVKRHEGTRLTEFFSTRLIGFNKTKDKPLSFFSSSRIRNIVHANGAVMEQIDNTRYTSNVIFIIKKVIPPTCDSMT</sequence>
<evidence type="ECO:0000259" key="7">
    <source>
        <dbReference type="SMART" id="SM00563"/>
    </source>
</evidence>
<feature type="transmembrane region" description="Helical" evidence="6">
    <location>
        <begin position="664"/>
        <end position="683"/>
    </location>
</feature>
<evidence type="ECO:0000256" key="6">
    <source>
        <dbReference type="SAM" id="Phobius"/>
    </source>
</evidence>
<dbReference type="InterPro" id="IPR002123">
    <property type="entry name" value="Plipid/glycerol_acylTrfase"/>
</dbReference>
<feature type="transmembrane region" description="Helical" evidence="6">
    <location>
        <begin position="297"/>
        <end position="316"/>
    </location>
</feature>
<dbReference type="InterPro" id="IPR004869">
    <property type="entry name" value="MMPL_dom"/>
</dbReference>
<keyword evidence="2" id="KW-1003">Cell membrane</keyword>
<comment type="subcellular location">
    <subcellularLocation>
        <location evidence="1">Cell membrane</location>
        <topology evidence="1">Multi-pass membrane protein</topology>
    </subcellularLocation>
</comment>
<feature type="transmembrane region" description="Helical" evidence="6">
    <location>
        <begin position="323"/>
        <end position="341"/>
    </location>
</feature>
<gene>
    <name evidence="8" type="ORF">GO493_26220</name>
</gene>
<reference evidence="8 9" key="1">
    <citation type="submission" date="2019-12" db="EMBL/GenBank/DDBJ databases">
        <title>Chitinophaga sp. strain ysch24 (GDMCC 1.1355), whole genome shotgun sequence.</title>
        <authorList>
            <person name="Zhang X."/>
        </authorList>
    </citation>
    <scope>NUCLEOTIDE SEQUENCE [LARGE SCALE GENOMIC DNA]</scope>
    <source>
        <strain evidence="9">ysch24</strain>
    </source>
</reference>
<dbReference type="GO" id="GO:0016746">
    <property type="term" value="F:acyltransferase activity"/>
    <property type="evidence" value="ECO:0007669"/>
    <property type="project" value="InterPro"/>
</dbReference>
<keyword evidence="9" id="KW-1185">Reference proteome</keyword>
<dbReference type="PANTHER" id="PTHR33406:SF13">
    <property type="entry name" value="MEMBRANE PROTEIN YDFJ"/>
    <property type="match status" value="1"/>
</dbReference>
<dbReference type="InterPro" id="IPR041698">
    <property type="entry name" value="Methyltransf_25"/>
</dbReference>
<dbReference type="InterPro" id="IPR050545">
    <property type="entry name" value="Mycobact_MmpL"/>
</dbReference>
<comment type="caution">
    <text evidence="8">The sequence shown here is derived from an EMBL/GenBank/DDBJ whole genome shotgun (WGS) entry which is preliminary data.</text>
</comment>
<feature type="transmembrane region" description="Helical" evidence="6">
    <location>
        <begin position="755"/>
        <end position="776"/>
    </location>
</feature>
<proteinExistence type="predicted"/>
<keyword evidence="5 6" id="KW-0472">Membrane</keyword>
<dbReference type="CDD" id="cd02440">
    <property type="entry name" value="AdoMet_MTases"/>
    <property type="match status" value="1"/>
</dbReference>
<dbReference type="RefSeq" id="WP_157309209.1">
    <property type="nucleotide sequence ID" value="NZ_WRXN01000016.1"/>
</dbReference>
<keyword evidence="4 6" id="KW-1133">Transmembrane helix</keyword>
<feature type="transmembrane region" description="Helical" evidence="6">
    <location>
        <begin position="831"/>
        <end position="852"/>
    </location>
</feature>
<dbReference type="SUPFAM" id="SSF82866">
    <property type="entry name" value="Multidrug efflux transporter AcrB transmembrane domain"/>
    <property type="match status" value="2"/>
</dbReference>
<evidence type="ECO:0000256" key="2">
    <source>
        <dbReference type="ARBA" id="ARBA00022475"/>
    </source>
</evidence>
<dbReference type="PANTHER" id="PTHR33406">
    <property type="entry name" value="MEMBRANE PROTEIN MJ1562-RELATED"/>
    <property type="match status" value="1"/>
</dbReference>
<evidence type="ECO:0000256" key="5">
    <source>
        <dbReference type="ARBA" id="ARBA00023136"/>
    </source>
</evidence>
<evidence type="ECO:0000256" key="3">
    <source>
        <dbReference type="ARBA" id="ARBA00022692"/>
    </source>
</evidence>
<dbReference type="Pfam" id="PF13649">
    <property type="entry name" value="Methyltransf_25"/>
    <property type="match status" value="1"/>
</dbReference>
<dbReference type="EMBL" id="WRXN01000016">
    <property type="protein sequence ID" value="MVT11787.1"/>
    <property type="molecule type" value="Genomic_DNA"/>
</dbReference>
<feature type="domain" description="Phospholipid/glycerol acyltransferase" evidence="7">
    <location>
        <begin position="900"/>
        <end position="1009"/>
    </location>
</feature>
<dbReference type="SUPFAM" id="SSF53335">
    <property type="entry name" value="S-adenosyl-L-methionine-dependent methyltransferases"/>
    <property type="match status" value="1"/>
</dbReference>
<name>A0A7K1UBM6_9BACT</name>
<evidence type="ECO:0000313" key="8">
    <source>
        <dbReference type="EMBL" id="MVT11787.1"/>
    </source>
</evidence>
<feature type="transmembrane region" description="Helical" evidence="6">
    <location>
        <begin position="390"/>
        <end position="412"/>
    </location>
</feature>
<evidence type="ECO:0000313" key="9">
    <source>
        <dbReference type="Proteomes" id="UP000461730"/>
    </source>
</evidence>
<dbReference type="Pfam" id="PF01553">
    <property type="entry name" value="Acyltransferase"/>
    <property type="match status" value="1"/>
</dbReference>
<dbReference type="SMART" id="SM00563">
    <property type="entry name" value="PlsC"/>
    <property type="match status" value="1"/>
</dbReference>